<dbReference type="InterPro" id="IPR001539">
    <property type="entry name" value="Peptidase_U32"/>
</dbReference>
<dbReference type="PANTHER" id="PTHR30217">
    <property type="entry name" value="PEPTIDASE U32 FAMILY"/>
    <property type="match status" value="1"/>
</dbReference>
<comment type="cofactor">
    <cofactor evidence="1">
        <name>[4Fe-4S] cluster</name>
        <dbReference type="ChEBI" id="CHEBI:49883"/>
    </cofactor>
</comment>
<comment type="pathway">
    <text evidence="1">Cofactor biosynthesis; ubiquinone biosynthesis.</text>
</comment>
<dbReference type="HAMAP" id="MF_02233">
    <property type="entry name" value="UbiV"/>
    <property type="match status" value="1"/>
</dbReference>
<dbReference type="NCBIfam" id="NF011991">
    <property type="entry name" value="PRK15447.1"/>
    <property type="match status" value="1"/>
</dbReference>
<comment type="similarity">
    <text evidence="1">Belongs to the peptidase U32 family. UbiV subfamily.</text>
</comment>
<dbReference type="Proteomes" id="UP001499951">
    <property type="component" value="Unassembled WGS sequence"/>
</dbReference>
<keyword evidence="1" id="KW-0411">Iron-sulfur</keyword>
<reference evidence="3" key="1">
    <citation type="journal article" date="2019" name="Int. J. Syst. Evol. Microbiol.">
        <title>The Global Catalogue of Microorganisms (GCM) 10K type strain sequencing project: providing services to taxonomists for standard genome sequencing and annotation.</title>
        <authorList>
            <consortium name="The Broad Institute Genomics Platform"/>
            <consortium name="The Broad Institute Genome Sequencing Center for Infectious Disease"/>
            <person name="Wu L."/>
            <person name="Ma J."/>
        </authorList>
    </citation>
    <scope>NUCLEOTIDE SEQUENCE [LARGE SCALE GENOMIC DNA]</scope>
    <source>
        <strain evidence="3">JCM 15089</strain>
    </source>
</reference>
<feature type="binding site" evidence="1">
    <location>
        <position position="187"/>
    </location>
    <ligand>
        <name>[4Fe-4S] cluster</name>
        <dbReference type="ChEBI" id="CHEBI:49883"/>
    </ligand>
</feature>
<evidence type="ECO:0000256" key="1">
    <source>
        <dbReference type="HAMAP-Rule" id="MF_02233"/>
    </source>
</evidence>
<accession>A0ABP3PPA0</accession>
<dbReference type="EMBL" id="BAAADD010000004">
    <property type="protein sequence ID" value="GAA0567897.1"/>
    <property type="molecule type" value="Genomic_DNA"/>
</dbReference>
<sequence length="297" mass="32191">MTARLSLTLGPVLYNWPKPRWVDFYNRIADEAPVDRVCIGEVVCSKRKPFIDDVILDVVDRLERGGKEVFYATLALPTTKREVRDIGDVIQAGYMIEANDIATVHLLNGRAHVVGPFINIYNEDTLALHLKLGATRVCLPPELPLESIRTMAKGNEAVEVFAFGRPPLALSARCYAARQANMAKDSCQFICEAHSDGMDVCTLDGVPFLAVNGIQTQGYVVSTAVNHVTALAEAGVVSLRLSPQTCDMVRVAQVYRDLADGSTTPKEAGEALAVLHLPGPLSDGFLRGLPGCTAEVD</sequence>
<name>A0ABP3PPA0_9PROT</name>
<dbReference type="InterPro" id="IPR043693">
    <property type="entry name" value="UbiV"/>
</dbReference>
<evidence type="ECO:0000313" key="3">
    <source>
        <dbReference type="Proteomes" id="UP001499951"/>
    </source>
</evidence>
<proteinExistence type="inferred from homology"/>
<comment type="caution">
    <text evidence="2">The sequence shown here is derived from an EMBL/GenBank/DDBJ whole genome shotgun (WGS) entry which is preliminary data.</text>
</comment>
<organism evidence="2 3">
    <name type="scientific">Rhizomicrobium electricum</name>
    <dbReference type="NCBI Taxonomy" id="480070"/>
    <lineage>
        <taxon>Bacteria</taxon>
        <taxon>Pseudomonadati</taxon>
        <taxon>Pseudomonadota</taxon>
        <taxon>Alphaproteobacteria</taxon>
        <taxon>Micropepsales</taxon>
        <taxon>Micropepsaceae</taxon>
        <taxon>Rhizomicrobium</taxon>
    </lineage>
</organism>
<feature type="binding site" evidence="1">
    <location>
        <position position="174"/>
    </location>
    <ligand>
        <name>[4Fe-4S] cluster</name>
        <dbReference type="ChEBI" id="CHEBI:49883"/>
    </ligand>
</feature>
<comment type="subunit">
    <text evidence="1">Forms a heterodimer with UbiU.</text>
</comment>
<gene>
    <name evidence="1" type="primary">ubiV</name>
    <name evidence="2" type="ORF">GCM10008942_15540</name>
</gene>
<feature type="binding site" evidence="1">
    <location>
        <position position="44"/>
    </location>
    <ligand>
        <name>[4Fe-4S] cluster</name>
        <dbReference type="ChEBI" id="CHEBI:49883"/>
    </ligand>
</feature>
<keyword evidence="3" id="KW-1185">Reference proteome</keyword>
<dbReference type="Pfam" id="PF01136">
    <property type="entry name" value="Peptidase_U32"/>
    <property type="match status" value="1"/>
</dbReference>
<keyword evidence="1" id="KW-0479">Metal-binding</keyword>
<keyword evidence="1" id="KW-0408">Iron</keyword>
<keyword evidence="1" id="KW-0004">4Fe-4S</keyword>
<keyword evidence="1" id="KW-0831">Ubiquinone biosynthesis</keyword>
<dbReference type="InterPro" id="IPR051454">
    <property type="entry name" value="RNA/ubiquinone_mod_enzymes"/>
</dbReference>
<evidence type="ECO:0000313" key="2">
    <source>
        <dbReference type="EMBL" id="GAA0567897.1"/>
    </source>
</evidence>
<dbReference type="PANTHER" id="PTHR30217:SF11">
    <property type="entry name" value="UBIQUINONE BIOSYNTHESIS PROTEIN UBIV"/>
    <property type="match status" value="1"/>
</dbReference>
<feature type="binding site" evidence="1">
    <location>
        <position position="191"/>
    </location>
    <ligand>
        <name>[4Fe-4S] cluster</name>
        <dbReference type="ChEBI" id="CHEBI:49883"/>
    </ligand>
</feature>
<protein>
    <recommendedName>
        <fullName evidence="1">Ubiquinone biosynthesis protein UbiV</fullName>
    </recommendedName>
</protein>
<dbReference type="RefSeq" id="WP_166930071.1">
    <property type="nucleotide sequence ID" value="NZ_BAAADD010000004.1"/>
</dbReference>
<comment type="function">
    <text evidence="1">Required for O(2)-independent ubiquinone (coenzyme Q) biosynthesis. Together with UbiU, is essential for the C6-hydroxylation reaction in the oxygen-independent ubiquinone biosynthesis pathway.</text>
</comment>